<keyword evidence="1" id="KW-0472">Membrane</keyword>
<evidence type="ECO:0000256" key="1">
    <source>
        <dbReference type="SAM" id="Phobius"/>
    </source>
</evidence>
<proteinExistence type="predicted"/>
<gene>
    <name evidence="2" type="ORF">SDC9_87050</name>
</gene>
<organism evidence="2">
    <name type="scientific">bioreactor metagenome</name>
    <dbReference type="NCBI Taxonomy" id="1076179"/>
    <lineage>
        <taxon>unclassified sequences</taxon>
        <taxon>metagenomes</taxon>
        <taxon>ecological metagenomes</taxon>
    </lineage>
</organism>
<feature type="transmembrane region" description="Helical" evidence="1">
    <location>
        <begin position="65"/>
        <end position="87"/>
    </location>
</feature>
<keyword evidence="1" id="KW-1133">Transmembrane helix</keyword>
<feature type="transmembrane region" description="Helical" evidence="1">
    <location>
        <begin position="15"/>
        <end position="36"/>
    </location>
</feature>
<protein>
    <submittedName>
        <fullName evidence="2">Uncharacterized protein</fullName>
    </submittedName>
</protein>
<dbReference type="EMBL" id="VSSQ01008990">
    <property type="protein sequence ID" value="MPM40409.1"/>
    <property type="molecule type" value="Genomic_DNA"/>
</dbReference>
<reference evidence="2" key="1">
    <citation type="submission" date="2019-08" db="EMBL/GenBank/DDBJ databases">
        <authorList>
            <person name="Kucharzyk K."/>
            <person name="Murdoch R.W."/>
            <person name="Higgins S."/>
            <person name="Loffler F."/>
        </authorList>
    </citation>
    <scope>NUCLEOTIDE SEQUENCE</scope>
</reference>
<keyword evidence="1" id="KW-0812">Transmembrane</keyword>
<sequence>MLPRSYRAFRQNRPLFFYCVLCGALYFLAILGWALLWRLQFIREALAQMEQIHDEMARNEAYHRLGGFFFLFSLAFAGIFAFAFVVLDLRILGPRPAAMSSSIRKARPSWGAAR</sequence>
<accession>A0A644ZHV9</accession>
<name>A0A644ZHV9_9ZZZZ</name>
<evidence type="ECO:0000313" key="2">
    <source>
        <dbReference type="EMBL" id="MPM40409.1"/>
    </source>
</evidence>
<comment type="caution">
    <text evidence="2">The sequence shown here is derived from an EMBL/GenBank/DDBJ whole genome shotgun (WGS) entry which is preliminary data.</text>
</comment>
<dbReference type="AlphaFoldDB" id="A0A644ZHV9"/>